<reference evidence="1 2" key="1">
    <citation type="submission" date="2013-04" db="EMBL/GenBank/DDBJ databases">
        <authorList>
            <person name="Ikryannikova L.N."/>
            <person name="Ilina E.N."/>
            <person name="Kostryukova E.S."/>
            <person name="Semashko T.A."/>
            <person name="Karpova I.Y.U."/>
            <person name="Larin A.K."/>
            <person name="Ischenko D.S."/>
            <person name="Alekseev D.G."/>
            <person name="Klimova E.A."/>
            <person name="Filimonova A.V."/>
            <person name="Savinova T.A."/>
            <person name="Filimonova O.Y.U."/>
            <person name="Dubovickaya V.A."/>
            <person name="Sidorenko S.V."/>
            <person name="Govorun V.M."/>
        </authorList>
    </citation>
    <scope>NUCLEOTIDE SEQUENCE [LARGE SCALE GENOMIC DNA]</scope>
    <source>
        <strain evidence="1 2">13/39</strain>
    </source>
</reference>
<evidence type="ECO:0000313" key="1">
    <source>
        <dbReference type="EMBL" id="EOB33405.1"/>
    </source>
</evidence>
<comment type="caution">
    <text evidence="1">The sequence shown here is derived from an EMBL/GenBank/DDBJ whole genome shotgun (WGS) entry which is preliminary data.</text>
</comment>
<gene>
    <name evidence="1" type="ORF">D065_01986</name>
</gene>
<dbReference type="PATRIC" id="fig|1239793.3.peg.385"/>
<protein>
    <submittedName>
        <fullName evidence="1">Haloacid dehalogenase-like hydrolase</fullName>
    </submittedName>
</protein>
<name>R0P456_STRMT</name>
<dbReference type="GO" id="GO:0016787">
    <property type="term" value="F:hydrolase activity"/>
    <property type="evidence" value="ECO:0007669"/>
    <property type="project" value="UniProtKB-KW"/>
</dbReference>
<proteinExistence type="predicted"/>
<dbReference type="Proteomes" id="UP000013315">
    <property type="component" value="Unassembled WGS sequence"/>
</dbReference>
<organism evidence="1 2">
    <name type="scientific">Streptococcus mitis 13/39</name>
    <dbReference type="NCBI Taxonomy" id="1239793"/>
    <lineage>
        <taxon>Bacteria</taxon>
        <taxon>Bacillati</taxon>
        <taxon>Bacillota</taxon>
        <taxon>Bacilli</taxon>
        <taxon>Lactobacillales</taxon>
        <taxon>Streptococcaceae</taxon>
        <taxon>Streptococcus</taxon>
        <taxon>Streptococcus mitis group</taxon>
    </lineage>
</organism>
<sequence>MIILFRMTIAIEDSYSGIQGSTSAGIATIGYYDNQLPLFNAKAGSMQEVLNVIQSQHEF</sequence>
<accession>R0P456</accession>
<keyword evidence="1" id="KW-0378">Hydrolase</keyword>
<dbReference type="EMBL" id="AQTU01000004">
    <property type="protein sequence ID" value="EOB33405.1"/>
    <property type="molecule type" value="Genomic_DNA"/>
</dbReference>
<dbReference type="AlphaFoldDB" id="R0P456"/>
<evidence type="ECO:0000313" key="2">
    <source>
        <dbReference type="Proteomes" id="UP000013315"/>
    </source>
</evidence>